<dbReference type="InterPro" id="IPR004842">
    <property type="entry name" value="SLC12A_fam"/>
</dbReference>
<feature type="transmembrane region" description="Helical" evidence="5">
    <location>
        <begin position="337"/>
        <end position="357"/>
    </location>
</feature>
<reference evidence="8 9" key="2">
    <citation type="submission" date="2018-11" db="EMBL/GenBank/DDBJ databases">
        <authorList>
            <consortium name="Pathogen Informatics"/>
        </authorList>
    </citation>
    <scope>NUCLEOTIDE SEQUENCE [LARGE SCALE GENOMIC DNA]</scope>
</reference>
<feature type="domain" description="Amino acid permease/ SLC12A" evidence="6">
    <location>
        <begin position="49"/>
        <end position="251"/>
    </location>
</feature>
<evidence type="ECO:0000256" key="1">
    <source>
        <dbReference type="ARBA" id="ARBA00004141"/>
    </source>
</evidence>
<comment type="subcellular location">
    <subcellularLocation>
        <location evidence="1">Membrane</location>
        <topology evidence="1">Multi-pass membrane protein</topology>
    </subcellularLocation>
</comment>
<dbReference type="GO" id="GO:0006884">
    <property type="term" value="P:cell volume homeostasis"/>
    <property type="evidence" value="ECO:0007669"/>
    <property type="project" value="TreeGrafter"/>
</dbReference>
<keyword evidence="2 5" id="KW-0812">Transmembrane</keyword>
<dbReference type="GO" id="GO:1990573">
    <property type="term" value="P:potassium ion import across plasma membrane"/>
    <property type="evidence" value="ECO:0007669"/>
    <property type="project" value="TreeGrafter"/>
</dbReference>
<evidence type="ECO:0000259" key="7">
    <source>
        <dbReference type="Pfam" id="PF03522"/>
    </source>
</evidence>
<feature type="transmembrane region" description="Helical" evidence="5">
    <location>
        <begin position="178"/>
        <end position="197"/>
    </location>
</feature>
<feature type="transmembrane region" description="Helical" evidence="5">
    <location>
        <begin position="43"/>
        <end position="68"/>
    </location>
</feature>
<evidence type="ECO:0000256" key="3">
    <source>
        <dbReference type="ARBA" id="ARBA00022989"/>
    </source>
</evidence>
<dbReference type="EMBL" id="UYWY01021326">
    <property type="protein sequence ID" value="VDM43891.1"/>
    <property type="molecule type" value="Genomic_DNA"/>
</dbReference>
<dbReference type="GO" id="GO:0055064">
    <property type="term" value="P:chloride ion homeostasis"/>
    <property type="evidence" value="ECO:0007669"/>
    <property type="project" value="TreeGrafter"/>
</dbReference>
<evidence type="ECO:0000313" key="10">
    <source>
        <dbReference type="WBParaSite" id="TCNE_0001257001-mRNA-1"/>
    </source>
</evidence>
<dbReference type="Pfam" id="PF00324">
    <property type="entry name" value="AA_permease"/>
    <property type="match status" value="2"/>
</dbReference>
<dbReference type="PANTHER" id="PTHR11827:SF55">
    <property type="entry name" value="POTASSIUM_CHLORIDE COTRANSPORTER 3"/>
    <property type="match status" value="1"/>
</dbReference>
<dbReference type="Pfam" id="PF03522">
    <property type="entry name" value="SLC12"/>
    <property type="match status" value="1"/>
</dbReference>
<feature type="transmembrane region" description="Helical" evidence="5">
    <location>
        <begin position="548"/>
        <end position="566"/>
    </location>
</feature>
<reference evidence="10" key="1">
    <citation type="submission" date="2016-06" db="UniProtKB">
        <authorList>
            <consortium name="WormBaseParasite"/>
        </authorList>
    </citation>
    <scope>IDENTIFICATION</scope>
</reference>
<evidence type="ECO:0000313" key="9">
    <source>
        <dbReference type="Proteomes" id="UP000050794"/>
    </source>
</evidence>
<feature type="transmembrane region" description="Helical" evidence="5">
    <location>
        <begin position="74"/>
        <end position="99"/>
    </location>
</feature>
<accession>A0A183UVQ0</accession>
<evidence type="ECO:0000313" key="8">
    <source>
        <dbReference type="EMBL" id="VDM43891.1"/>
    </source>
</evidence>
<dbReference type="AlphaFoldDB" id="A0A183UVQ0"/>
<proteinExistence type="predicted"/>
<feature type="domain" description="SLC12A transporter C-terminal" evidence="7">
    <location>
        <begin position="837"/>
        <end position="1019"/>
    </location>
</feature>
<feature type="transmembrane region" description="Helical" evidence="5">
    <location>
        <begin position="493"/>
        <end position="512"/>
    </location>
</feature>
<feature type="domain" description="Amino acid permease/ SLC12A" evidence="6">
    <location>
        <begin position="335"/>
        <end position="627"/>
    </location>
</feature>
<evidence type="ECO:0000256" key="4">
    <source>
        <dbReference type="ARBA" id="ARBA00023136"/>
    </source>
</evidence>
<dbReference type="InterPro" id="IPR018491">
    <property type="entry name" value="SLC12_C"/>
</dbReference>
<evidence type="ECO:0000256" key="5">
    <source>
        <dbReference type="SAM" id="Phobius"/>
    </source>
</evidence>
<dbReference type="Proteomes" id="UP000050794">
    <property type="component" value="Unassembled WGS sequence"/>
</dbReference>
<feature type="transmembrane region" description="Helical" evidence="5">
    <location>
        <begin position="203"/>
        <end position="223"/>
    </location>
</feature>
<evidence type="ECO:0000259" key="6">
    <source>
        <dbReference type="Pfam" id="PF00324"/>
    </source>
</evidence>
<dbReference type="InterPro" id="IPR004841">
    <property type="entry name" value="AA-permease/SLC12A_dom"/>
</dbReference>
<dbReference type="GO" id="GO:0007268">
    <property type="term" value="P:chemical synaptic transmission"/>
    <property type="evidence" value="ECO:0007669"/>
    <property type="project" value="TreeGrafter"/>
</dbReference>
<dbReference type="GO" id="GO:0045202">
    <property type="term" value="C:synapse"/>
    <property type="evidence" value="ECO:0007669"/>
    <property type="project" value="GOC"/>
</dbReference>
<protein>
    <submittedName>
        <fullName evidence="10">AA_permease domain-containing protein</fullName>
    </submittedName>
</protein>
<sequence length="1019" mass="112761">MNCPQFSDDDDIDVPGGQSSFISAYITPGPKERKFSEHKKANLGIMLGVYLPTIQHILGVTMFIRLFWVVGIAGVWHTMLLLLCCCLCTLLTSISLSAVATNGVVESGGAYFMISRNLGVEFGSAVGILFYLANTVAASMYLVGGVEVMLLYIFPSLTIGGNEVHSDTGMWGMMSHNYRIYGTAFLLLEAVIVAMGVRFVQLLAPISLLCVILSILACFAGGIEKAIRHNGQHVCMLNNQLLQSRIFFPHGRDLDLLCNHCVKSEDISDDFCNSTSAAFCSHFTAGTLSCVNAFPGFNPATLSENLNAMYMGAGESYPGVPADDTGLEVSQDVRTSFFILLAIYFPAVTGIMTGTNMSGDLKDPQRSIPCGTIAATLTTSVIYYALAILFGASISGPVLRDKYGRSIDSSMIVASLSWPSPWVVVIGSFLSTFGAALQCLCSTFVILICDCSHDSSIRPEQESTIPGAPRLLQSIAKDDVIPALSPFARRFRLLFTAFIAEFAILLGAVDSIAEVLDFFFLMCYAFVNLICALHSLLGAPNWRPRFKYYHWSLSVMGAGLCFFIMFASQWQYALFSILLTLAIYKYVEWKGAKKEWGDGIRGLALSTAQYSLMKVEDKDPHPKNWRAKKEWGDGIRGLALSTAQYSLMKVEDKDPHPKNWRAKKEWGDGIRGLALSTAQYSLMKVEDKDPHPKNWRPQLLVLADGTWSKEIIDMRCINMLNLAGQLKAGRGLAIVVAFVKGSVSNSADRSKAEEVKERIQRDMAQARLRGFGKTLIFDETEIDGCVSTLYQSTGIGGLKPNTVLINWPNNEQEYAIFAVKLIGALVNDECIMVTKGITDFPQSTSRLTGFIDIWWILHDGGILMLIAFLLRQHKVWRGCQLRIFAIAEQPQKNAEMKKMLQKYIYMLRIDATVFIVDLMEPSIPHSALKRPLRFENNITAIVHNTDVLVDKVNTARRLNQVILENSRNSQLVLLNLPRPPKNKDEVVRSYMAYMDILTENIPRVLFVGGSGKEVITISS</sequence>
<name>A0A183UVQ0_TOXCA</name>
<feature type="transmembrane region" description="Helical" evidence="5">
    <location>
        <begin position="518"/>
        <end position="536"/>
    </location>
</feature>
<keyword evidence="9" id="KW-1185">Reference proteome</keyword>
<dbReference type="GO" id="GO:0015379">
    <property type="term" value="F:potassium:chloride symporter activity"/>
    <property type="evidence" value="ECO:0007669"/>
    <property type="project" value="TreeGrafter"/>
</dbReference>
<dbReference type="PANTHER" id="PTHR11827">
    <property type="entry name" value="SOLUTE CARRIER FAMILY 12, CATION COTRANSPORTERS"/>
    <property type="match status" value="1"/>
</dbReference>
<gene>
    <name evidence="8" type="ORF">TCNE_LOCUS12570</name>
</gene>
<organism evidence="9 10">
    <name type="scientific">Toxocara canis</name>
    <name type="common">Canine roundworm</name>
    <dbReference type="NCBI Taxonomy" id="6265"/>
    <lineage>
        <taxon>Eukaryota</taxon>
        <taxon>Metazoa</taxon>
        <taxon>Ecdysozoa</taxon>
        <taxon>Nematoda</taxon>
        <taxon>Chromadorea</taxon>
        <taxon>Rhabditida</taxon>
        <taxon>Spirurina</taxon>
        <taxon>Ascaridomorpha</taxon>
        <taxon>Ascaridoidea</taxon>
        <taxon>Toxocaridae</taxon>
        <taxon>Toxocara</taxon>
    </lineage>
</organism>
<dbReference type="GO" id="GO:0005886">
    <property type="term" value="C:plasma membrane"/>
    <property type="evidence" value="ECO:0007669"/>
    <property type="project" value="TreeGrafter"/>
</dbReference>
<keyword evidence="3 5" id="KW-1133">Transmembrane helix</keyword>
<dbReference type="Gene3D" id="1.20.1740.10">
    <property type="entry name" value="Amino acid/polyamine transporter I"/>
    <property type="match status" value="1"/>
</dbReference>
<keyword evidence="4 5" id="KW-0472">Membrane</keyword>
<feature type="transmembrane region" description="Helical" evidence="5">
    <location>
        <begin position="381"/>
        <end position="399"/>
    </location>
</feature>
<evidence type="ECO:0000256" key="2">
    <source>
        <dbReference type="ARBA" id="ARBA00022692"/>
    </source>
</evidence>
<dbReference type="GO" id="GO:0055075">
    <property type="term" value="P:potassium ion homeostasis"/>
    <property type="evidence" value="ECO:0007669"/>
    <property type="project" value="TreeGrafter"/>
</dbReference>
<dbReference type="WBParaSite" id="TCNE_0001257001-mRNA-1">
    <property type="protein sequence ID" value="TCNE_0001257001-mRNA-1"/>
    <property type="gene ID" value="TCNE_0001257001"/>
</dbReference>